<evidence type="ECO:0000313" key="1">
    <source>
        <dbReference type="EMBL" id="OOE43436.1"/>
    </source>
</evidence>
<evidence type="ECO:0000313" key="2">
    <source>
        <dbReference type="Proteomes" id="UP000188726"/>
    </source>
</evidence>
<comment type="caution">
    <text evidence="1">The sequence shown here is derived from an EMBL/GenBank/DDBJ whole genome shotgun (WGS) entry which is preliminary data.</text>
</comment>
<reference evidence="1 2" key="1">
    <citation type="journal article" date="2017" name="Genome Announc.">
        <title>Draft Genome Sequences of Salinivibrio proteolyticus, Salinivibrio sharmensis, Salinivibrio siamensis, Salinivibrio costicola subsp. alcaliphilus, Salinivibrio costicola subsp. vallismortis, and 29 New Isolates Belonging to the Genus Salinivibrio.</title>
        <authorList>
            <person name="Lopez-Hermoso C."/>
            <person name="de la Haba R.R."/>
            <person name="Sanchez-Porro C."/>
            <person name="Bayliss S.C."/>
            <person name="Feil E.J."/>
            <person name="Ventosa A."/>
        </authorList>
    </citation>
    <scope>NUCLEOTIDE SEQUENCE [LARGE SCALE GENOMIC DNA]</scope>
    <source>
        <strain evidence="1 2">IC202</strain>
    </source>
</reference>
<dbReference type="EMBL" id="MUEO01000025">
    <property type="protein sequence ID" value="OOE43436.1"/>
    <property type="molecule type" value="Genomic_DNA"/>
</dbReference>
<dbReference type="AlphaFoldDB" id="A0AB36K645"/>
<name>A0AB36K645_9GAMM</name>
<proteinExistence type="predicted"/>
<protein>
    <submittedName>
        <fullName evidence="1">Uncharacterized protein</fullName>
    </submittedName>
</protein>
<sequence length="155" mass="17742">MTLPKSGSLSFSDLMNEFGDQKPISFSDYYRKGKYVPNTIGGMQVQRQPSSGWSFSKLKYDWMVSWDDYGDYFDLHWAGSKVVSLNSDFNGKSYTRGGWTYHRGSERDRWGDRYGGLVRYALYRARRVDTTTKVNQSIPASGKLSISQFYGGRSS</sequence>
<dbReference type="Proteomes" id="UP000188726">
    <property type="component" value="Unassembled WGS sequence"/>
</dbReference>
<gene>
    <name evidence="1" type="ORF">BZG09_10675</name>
</gene>
<organism evidence="1 2">
    <name type="scientific">Salinivibrio kushneri</name>
    <dbReference type="NCBI Taxonomy" id="1908198"/>
    <lineage>
        <taxon>Bacteria</taxon>
        <taxon>Pseudomonadati</taxon>
        <taxon>Pseudomonadota</taxon>
        <taxon>Gammaproteobacteria</taxon>
        <taxon>Vibrionales</taxon>
        <taxon>Vibrionaceae</taxon>
        <taxon>Salinivibrio</taxon>
    </lineage>
</organism>
<accession>A0AB36K645</accession>